<dbReference type="PANTHER" id="PTHR31161">
    <property type="entry name" value="PROTEIN GRAVITROPIC IN THE LIGHT 1"/>
    <property type="match status" value="1"/>
</dbReference>
<dbReference type="EMBL" id="GDJX01005617">
    <property type="protein sequence ID" value="JAT62319.1"/>
    <property type="molecule type" value="Transcribed_RNA"/>
</dbReference>
<keyword evidence="1" id="KW-0175">Coiled coil</keyword>
<evidence type="ECO:0000256" key="2">
    <source>
        <dbReference type="SAM" id="MobiDB-lite"/>
    </source>
</evidence>
<gene>
    <name evidence="5" type="primary">AKAP9_7</name>
    <name evidence="5" type="ORF">g.45757</name>
</gene>
<feature type="region of interest" description="Disordered" evidence="2">
    <location>
        <begin position="42"/>
        <end position="65"/>
    </location>
</feature>
<dbReference type="InterPro" id="IPR056813">
    <property type="entry name" value="GIL1_IRKI_C"/>
</dbReference>
<evidence type="ECO:0000259" key="4">
    <source>
        <dbReference type="Pfam" id="PF24994"/>
    </source>
</evidence>
<evidence type="ECO:0000256" key="1">
    <source>
        <dbReference type="SAM" id="Coils"/>
    </source>
</evidence>
<dbReference type="Pfam" id="PF04859">
    <property type="entry name" value="DUF641"/>
    <property type="match status" value="1"/>
</dbReference>
<dbReference type="GO" id="GO:0016301">
    <property type="term" value="F:kinase activity"/>
    <property type="evidence" value="ECO:0007669"/>
    <property type="project" value="UniProtKB-KW"/>
</dbReference>
<dbReference type="InterPro" id="IPR040225">
    <property type="entry name" value="GIL1-like"/>
</dbReference>
<dbReference type="GO" id="GO:0009959">
    <property type="term" value="P:negative gravitropism"/>
    <property type="evidence" value="ECO:0007669"/>
    <property type="project" value="InterPro"/>
</dbReference>
<feature type="domain" description="GIL1/IRKI C-terminal" evidence="4">
    <location>
        <begin position="387"/>
        <end position="435"/>
    </location>
</feature>
<keyword evidence="5" id="KW-0418">Kinase</keyword>
<dbReference type="Pfam" id="PF24994">
    <property type="entry name" value="GIL1_IRKI_C"/>
    <property type="match status" value="1"/>
</dbReference>
<reference evidence="5" key="1">
    <citation type="submission" date="2015-07" db="EMBL/GenBank/DDBJ databases">
        <title>Transcriptome Assembly of Anthurium amnicola.</title>
        <authorList>
            <person name="Suzuki J."/>
        </authorList>
    </citation>
    <scope>NUCLEOTIDE SEQUENCE</scope>
</reference>
<feature type="domain" description="DUF641" evidence="3">
    <location>
        <begin position="91"/>
        <end position="198"/>
    </location>
</feature>
<accession>A0A1D1Z631</accession>
<feature type="coiled-coil region" evidence="1">
    <location>
        <begin position="151"/>
        <end position="199"/>
    </location>
</feature>
<proteinExistence type="predicted"/>
<name>A0A1D1Z631_9ARAE</name>
<protein>
    <submittedName>
        <fullName evidence="5">A-kinase anchor protein 9</fullName>
    </submittedName>
</protein>
<dbReference type="InterPro" id="IPR006943">
    <property type="entry name" value="DUF641_pln"/>
</dbReference>
<dbReference type="AlphaFoldDB" id="A0A1D1Z631"/>
<organism evidence="5">
    <name type="scientific">Anthurium amnicola</name>
    <dbReference type="NCBI Taxonomy" id="1678845"/>
    <lineage>
        <taxon>Eukaryota</taxon>
        <taxon>Viridiplantae</taxon>
        <taxon>Streptophyta</taxon>
        <taxon>Embryophyta</taxon>
        <taxon>Tracheophyta</taxon>
        <taxon>Spermatophyta</taxon>
        <taxon>Magnoliopsida</taxon>
        <taxon>Liliopsida</taxon>
        <taxon>Araceae</taxon>
        <taxon>Pothoideae</taxon>
        <taxon>Potheae</taxon>
        <taxon>Anthurium</taxon>
    </lineage>
</organism>
<feature type="compositionally biased region" description="Basic and acidic residues" evidence="2">
    <location>
        <begin position="49"/>
        <end position="62"/>
    </location>
</feature>
<evidence type="ECO:0000313" key="5">
    <source>
        <dbReference type="EMBL" id="JAT62319.1"/>
    </source>
</evidence>
<dbReference type="GO" id="GO:0009639">
    <property type="term" value="P:response to red or far red light"/>
    <property type="evidence" value="ECO:0007669"/>
    <property type="project" value="InterPro"/>
</dbReference>
<keyword evidence="5" id="KW-0808">Transferase</keyword>
<evidence type="ECO:0000259" key="3">
    <source>
        <dbReference type="Pfam" id="PF04859"/>
    </source>
</evidence>
<sequence>MELEPPKSAKPTSSVAGIFHRFSGLCKLRSVGISSGGIPAVGLRNGGRSAEETERGGDESRDRKIHPQPLEAAAAAALSAVTGEPVNLAASKLFDLVSSLKSAYIQLQQAHIPYDAEKIQSADELVVSKLDSLSEVEHLYLESGGRKPTSLAALKSEIEKRQCLLESLQTRIQKKDTEILRLRWEMEEVDLKNAEMEEEMRCKLAPHEAIVPFDRHLNPSAFSLVFESTARSIHDFAKPLIGLMKASGWDLDRVASAIGGPVAYTQRSHKKYAFEAYLARKMFGSEGTEVGCLRKGSVDGVMRFHDPFEALVEDPNSGFARFSRTKYVWVVHPKMEESFFGNLEQRAFVSGGGHPRTPLYRAFAKMARWVWVLRVMASSITPEAEAFYVRRGCEFSEEHMESVVEVERVVGLAKVGFTVMPGFRIGGGVVSCRVYLTREKHHHHHHHAFTT</sequence>